<dbReference type="Proteomes" id="UP000822369">
    <property type="component" value="Chromosome 3"/>
</dbReference>
<dbReference type="KEGG" id="nfu:107378575"/>
<protein>
    <submittedName>
        <fullName evidence="7">Transcript variant X1</fullName>
    </submittedName>
</protein>
<sequence>MHSWVVICWTLLVLVGAHECPDGGRCKEGQTCCNSPTNDYKCCPFDQAECCEDHVHCCPADTVCDKETSSCVNKTMSIPWKERTSADHTQISRSFRMIRSSTDNDYETVCSDES</sequence>
<dbReference type="Gene3D" id="2.10.25.160">
    <property type="entry name" value="Granulin"/>
    <property type="match status" value="1"/>
</dbReference>
<dbReference type="SUPFAM" id="SSF57277">
    <property type="entry name" value="Granulin repeat"/>
    <property type="match status" value="1"/>
</dbReference>
<name>A0A9D2YT97_NOTFU</name>
<keyword evidence="3" id="KW-0964">Secreted</keyword>
<dbReference type="InterPro" id="IPR000118">
    <property type="entry name" value="Granulin"/>
</dbReference>
<gene>
    <name evidence="7" type="ORF">G4P62_005030</name>
</gene>
<feature type="domain" description="Granulins" evidence="6">
    <location>
        <begin position="51"/>
        <end position="64"/>
    </location>
</feature>
<comment type="caution">
    <text evidence="7">The sequence shown here is derived from an EMBL/GenBank/DDBJ whole genome shotgun (WGS) entry which is preliminary data.</text>
</comment>
<dbReference type="PROSITE" id="PS00799">
    <property type="entry name" value="GRANULINS"/>
    <property type="match status" value="1"/>
</dbReference>
<dbReference type="PANTHER" id="PTHR12274:SF3">
    <property type="entry name" value="PROGRANULIN"/>
    <property type="match status" value="1"/>
</dbReference>
<evidence type="ECO:0000256" key="5">
    <source>
        <dbReference type="SAM" id="SignalP"/>
    </source>
</evidence>
<feature type="signal peptide" evidence="5">
    <location>
        <begin position="1"/>
        <end position="17"/>
    </location>
</feature>
<evidence type="ECO:0000256" key="2">
    <source>
        <dbReference type="ARBA" id="ARBA00010093"/>
    </source>
</evidence>
<keyword evidence="4" id="KW-1015">Disulfide bond</keyword>
<dbReference type="SMART" id="SM00277">
    <property type="entry name" value="GRAN"/>
    <property type="match status" value="1"/>
</dbReference>
<dbReference type="EMBL" id="JAAVVJ010000003">
    <property type="protein sequence ID" value="KAF7225913.1"/>
    <property type="molecule type" value="Genomic_DNA"/>
</dbReference>
<evidence type="ECO:0000313" key="7">
    <source>
        <dbReference type="EMBL" id="KAF7225913.1"/>
    </source>
</evidence>
<keyword evidence="5" id="KW-0732">Signal</keyword>
<evidence type="ECO:0000256" key="1">
    <source>
        <dbReference type="ARBA" id="ARBA00004613"/>
    </source>
</evidence>
<comment type="similarity">
    <text evidence="2">Belongs to the granulin family.</text>
</comment>
<accession>A0A9D2YT97</accession>
<organism evidence="7 8">
    <name type="scientific">Nothobranchius furzeri</name>
    <name type="common">Turquoise killifish</name>
    <dbReference type="NCBI Taxonomy" id="105023"/>
    <lineage>
        <taxon>Eukaryota</taxon>
        <taxon>Metazoa</taxon>
        <taxon>Chordata</taxon>
        <taxon>Craniata</taxon>
        <taxon>Vertebrata</taxon>
        <taxon>Euteleostomi</taxon>
        <taxon>Actinopterygii</taxon>
        <taxon>Neopterygii</taxon>
        <taxon>Teleostei</taxon>
        <taxon>Neoteleostei</taxon>
        <taxon>Acanthomorphata</taxon>
        <taxon>Ovalentaria</taxon>
        <taxon>Atherinomorphae</taxon>
        <taxon>Cyprinodontiformes</taxon>
        <taxon>Nothobranchiidae</taxon>
        <taxon>Nothobranchius</taxon>
    </lineage>
</organism>
<feature type="chain" id="PRO_5039609139" evidence="5">
    <location>
        <begin position="18"/>
        <end position="114"/>
    </location>
</feature>
<dbReference type="InterPro" id="IPR037277">
    <property type="entry name" value="Granulin_sf"/>
</dbReference>
<evidence type="ECO:0000256" key="3">
    <source>
        <dbReference type="ARBA" id="ARBA00022525"/>
    </source>
</evidence>
<comment type="subcellular location">
    <subcellularLocation>
        <location evidence="1">Secreted</location>
    </subcellularLocation>
</comment>
<dbReference type="InterPro" id="IPR039036">
    <property type="entry name" value="Granulin_fam"/>
</dbReference>
<dbReference type="Pfam" id="PF00396">
    <property type="entry name" value="Granulin"/>
    <property type="match status" value="1"/>
</dbReference>
<evidence type="ECO:0000256" key="4">
    <source>
        <dbReference type="ARBA" id="ARBA00023157"/>
    </source>
</evidence>
<dbReference type="GO" id="GO:0005576">
    <property type="term" value="C:extracellular region"/>
    <property type="evidence" value="ECO:0007669"/>
    <property type="project" value="UniProtKB-SubCell"/>
</dbReference>
<dbReference type="AlphaFoldDB" id="A0A9D2YT97"/>
<evidence type="ECO:0000259" key="6">
    <source>
        <dbReference type="PROSITE" id="PS00799"/>
    </source>
</evidence>
<dbReference type="PANTHER" id="PTHR12274">
    <property type="entry name" value="GRANULIN"/>
    <property type="match status" value="1"/>
</dbReference>
<evidence type="ECO:0000313" key="8">
    <source>
        <dbReference type="Proteomes" id="UP000822369"/>
    </source>
</evidence>
<proteinExistence type="inferred from homology"/>
<reference evidence="7" key="1">
    <citation type="submission" date="2020-03" db="EMBL/GenBank/DDBJ databases">
        <title>Intra-Species Differences in Population Size shape Life History and Genome Evolution.</title>
        <authorList>
            <person name="Willemsen D."/>
            <person name="Cui R."/>
            <person name="Valenzano D.R."/>
        </authorList>
    </citation>
    <scope>NUCLEOTIDE SEQUENCE</scope>
    <source>
        <strain evidence="7">GRZ</strain>
        <tissue evidence="7">Whole</tissue>
    </source>
</reference>